<gene>
    <name evidence="1" type="ORF">EV379_1888</name>
</gene>
<accession>A0A4Q8ALX3</accession>
<dbReference type="RefSeq" id="WP_130505894.1">
    <property type="nucleotide sequence ID" value="NZ_SHLC01000001.1"/>
</dbReference>
<keyword evidence="2" id="KW-1185">Reference proteome</keyword>
<organism evidence="1 2">
    <name type="scientific">Microterricola gilva</name>
    <dbReference type="NCBI Taxonomy" id="393267"/>
    <lineage>
        <taxon>Bacteria</taxon>
        <taxon>Bacillati</taxon>
        <taxon>Actinomycetota</taxon>
        <taxon>Actinomycetes</taxon>
        <taxon>Micrococcales</taxon>
        <taxon>Microbacteriaceae</taxon>
        <taxon>Microterricola</taxon>
    </lineage>
</organism>
<dbReference type="Gene3D" id="3.40.960.10">
    <property type="entry name" value="VSR Endonuclease"/>
    <property type="match status" value="1"/>
</dbReference>
<evidence type="ECO:0000313" key="2">
    <source>
        <dbReference type="Proteomes" id="UP000291483"/>
    </source>
</evidence>
<dbReference type="AlphaFoldDB" id="A0A4Q8ALX3"/>
<sequence>MNTPLPRALRVSGFRVAEAQALGVGLGRLRSADLARPFHGVRSLPTGADPLLARIDALRTVLPDAAFFTHQTAALLYGAPLPLAFEGGPLHVAVVAPLHPSRRSGVVWHESSEPIPLRQRGTLLAAAPARVWCQLAGLLSLYDLVAVGDYFVTGDHPIRPGRAPLCTLAELRDEVARYGSRRNARVLRQALSLVRYGPLSRPESHTRLVLIGAGLPEPALNFEVAHPVRHKRYILDLAYPELRLGLDYEGDHHRSDAAQFRKDIRRREELAELDWTDIRVTADDLEYFQEDLITRVTLHRERALARD</sequence>
<proteinExistence type="predicted"/>
<protein>
    <recommendedName>
        <fullName evidence="3">DUF559 domain-containing protein</fullName>
    </recommendedName>
</protein>
<dbReference type="OrthoDB" id="3234479at2"/>
<evidence type="ECO:0000313" key="1">
    <source>
        <dbReference type="EMBL" id="RZU65554.1"/>
    </source>
</evidence>
<dbReference type="Proteomes" id="UP000291483">
    <property type="component" value="Unassembled WGS sequence"/>
</dbReference>
<dbReference type="EMBL" id="SHLC01000001">
    <property type="protein sequence ID" value="RZU65554.1"/>
    <property type="molecule type" value="Genomic_DNA"/>
</dbReference>
<reference evidence="1 2" key="1">
    <citation type="submission" date="2019-02" db="EMBL/GenBank/DDBJ databases">
        <title>Sequencing the genomes of 1000 actinobacteria strains.</title>
        <authorList>
            <person name="Klenk H.-P."/>
        </authorList>
    </citation>
    <scope>NUCLEOTIDE SEQUENCE [LARGE SCALE GENOMIC DNA]</scope>
    <source>
        <strain evidence="1 2">DSM 18319</strain>
    </source>
</reference>
<name>A0A4Q8ALX3_9MICO</name>
<comment type="caution">
    <text evidence="1">The sequence shown here is derived from an EMBL/GenBank/DDBJ whole genome shotgun (WGS) entry which is preliminary data.</text>
</comment>
<evidence type="ECO:0008006" key="3">
    <source>
        <dbReference type="Google" id="ProtNLM"/>
    </source>
</evidence>